<keyword evidence="2" id="KW-1185">Reference proteome</keyword>
<protein>
    <submittedName>
        <fullName evidence="1">Uncharacterized protein</fullName>
    </submittedName>
</protein>
<dbReference type="AlphaFoldDB" id="A0A8X7P8B6"/>
<sequence length="150" mass="16700">MSFCLKFSSGVALFRSGSFRRLELLEDDLSLCRVRPLFLLQTLRLVLSVPAGASWVSRWVGVLGFTIRVRFVLSIGLRLVTFSAATVSSSLIVSQVVTVIMRILRHVVLNGLTSLSEKRHPMMAYSYMDVALWILCSPCSYPSLLQSTAI</sequence>
<dbReference type="Proteomes" id="UP000886595">
    <property type="component" value="Unassembled WGS sequence"/>
</dbReference>
<name>A0A8X7P8B6_BRACI</name>
<accession>A0A8X7P8B6</accession>
<reference evidence="1 2" key="1">
    <citation type="submission" date="2020-02" db="EMBL/GenBank/DDBJ databases">
        <authorList>
            <person name="Ma Q."/>
            <person name="Huang Y."/>
            <person name="Song X."/>
            <person name="Pei D."/>
        </authorList>
    </citation>
    <scope>NUCLEOTIDE SEQUENCE [LARGE SCALE GENOMIC DNA]</scope>
    <source>
        <strain evidence="1">Sxm20200214</strain>
        <tissue evidence="1">Leaf</tissue>
    </source>
</reference>
<proteinExistence type="predicted"/>
<gene>
    <name evidence="1" type="ORF">Bca52824_085536</name>
</gene>
<comment type="caution">
    <text evidence="1">The sequence shown here is derived from an EMBL/GenBank/DDBJ whole genome shotgun (WGS) entry which is preliminary data.</text>
</comment>
<evidence type="ECO:0000313" key="1">
    <source>
        <dbReference type="EMBL" id="KAG2245908.1"/>
    </source>
</evidence>
<evidence type="ECO:0000313" key="2">
    <source>
        <dbReference type="Proteomes" id="UP000886595"/>
    </source>
</evidence>
<dbReference type="OrthoDB" id="10549115at2759"/>
<dbReference type="EMBL" id="JAAMPC010000017">
    <property type="protein sequence ID" value="KAG2245908.1"/>
    <property type="molecule type" value="Genomic_DNA"/>
</dbReference>
<organism evidence="1 2">
    <name type="scientific">Brassica carinata</name>
    <name type="common">Ethiopian mustard</name>
    <name type="synonym">Abyssinian cabbage</name>
    <dbReference type="NCBI Taxonomy" id="52824"/>
    <lineage>
        <taxon>Eukaryota</taxon>
        <taxon>Viridiplantae</taxon>
        <taxon>Streptophyta</taxon>
        <taxon>Embryophyta</taxon>
        <taxon>Tracheophyta</taxon>
        <taxon>Spermatophyta</taxon>
        <taxon>Magnoliopsida</taxon>
        <taxon>eudicotyledons</taxon>
        <taxon>Gunneridae</taxon>
        <taxon>Pentapetalae</taxon>
        <taxon>rosids</taxon>
        <taxon>malvids</taxon>
        <taxon>Brassicales</taxon>
        <taxon>Brassicaceae</taxon>
        <taxon>Brassiceae</taxon>
        <taxon>Brassica</taxon>
    </lineage>
</organism>